<keyword evidence="3 6" id="KW-0853">WD repeat</keyword>
<organism evidence="7 8">
    <name type="scientific">Drosophila rubida</name>
    <dbReference type="NCBI Taxonomy" id="30044"/>
    <lineage>
        <taxon>Eukaryota</taxon>
        <taxon>Metazoa</taxon>
        <taxon>Ecdysozoa</taxon>
        <taxon>Arthropoda</taxon>
        <taxon>Hexapoda</taxon>
        <taxon>Insecta</taxon>
        <taxon>Pterygota</taxon>
        <taxon>Neoptera</taxon>
        <taxon>Endopterygota</taxon>
        <taxon>Diptera</taxon>
        <taxon>Brachycera</taxon>
        <taxon>Muscomorpha</taxon>
        <taxon>Ephydroidea</taxon>
        <taxon>Drosophilidae</taxon>
        <taxon>Drosophila</taxon>
    </lineage>
</organism>
<dbReference type="GO" id="GO:0016070">
    <property type="term" value="P:RNA metabolic process"/>
    <property type="evidence" value="ECO:0007669"/>
    <property type="project" value="UniProtKB-ARBA"/>
</dbReference>
<comment type="similarity">
    <text evidence="2">Belongs to the WD repeat SWD2 family.</text>
</comment>
<protein>
    <recommendedName>
        <fullName evidence="9">WD repeat-containing protein 82</fullName>
    </recommendedName>
</protein>
<dbReference type="Gene3D" id="2.130.10.10">
    <property type="entry name" value="YVTN repeat-like/Quinoprotein amine dehydrogenase"/>
    <property type="match status" value="1"/>
</dbReference>
<dbReference type="PANTHER" id="PTHR19861:SF0">
    <property type="entry name" value="WD REPEAT-CONTAINING PROTEIN 82"/>
    <property type="match status" value="1"/>
</dbReference>
<evidence type="ECO:0000256" key="3">
    <source>
        <dbReference type="ARBA" id="ARBA00022574"/>
    </source>
</evidence>
<dbReference type="Proteomes" id="UP001200034">
    <property type="component" value="Unassembled WGS sequence"/>
</dbReference>
<dbReference type="AlphaFoldDB" id="A0AAD4K447"/>
<keyword evidence="4" id="KW-0677">Repeat</keyword>
<accession>A0AAD4K447</accession>
<dbReference type="GO" id="GO:0003682">
    <property type="term" value="F:chromatin binding"/>
    <property type="evidence" value="ECO:0007669"/>
    <property type="project" value="TreeGrafter"/>
</dbReference>
<reference evidence="7" key="1">
    <citation type="journal article" date="2021" name="Mol. Ecol. Resour.">
        <title>Phylogenomic analyses of the genus Drosophila reveals genomic signals of climate adaptation.</title>
        <authorList>
            <person name="Li F."/>
            <person name="Rane R.V."/>
            <person name="Luria V."/>
            <person name="Xiong Z."/>
            <person name="Chen J."/>
            <person name="Li Z."/>
            <person name="Catullo R.A."/>
            <person name="Griffin P.C."/>
            <person name="Schiffer M."/>
            <person name="Pearce S."/>
            <person name="Lee S.F."/>
            <person name="McElroy K."/>
            <person name="Stocker A."/>
            <person name="Shirriffs J."/>
            <person name="Cockerell F."/>
            <person name="Coppin C."/>
            <person name="Sgro C.M."/>
            <person name="Karger A."/>
            <person name="Cain J.W."/>
            <person name="Weber J.A."/>
            <person name="Santpere G."/>
            <person name="Kirschner M.W."/>
            <person name="Hoffmann A.A."/>
            <person name="Oakeshott J.G."/>
            <person name="Zhang G."/>
        </authorList>
    </citation>
    <scope>NUCLEOTIDE SEQUENCE</scope>
    <source>
        <strain evidence="7">BGI-SZ-2011g</strain>
    </source>
</reference>
<evidence type="ECO:0000256" key="4">
    <source>
        <dbReference type="ARBA" id="ARBA00022737"/>
    </source>
</evidence>
<feature type="non-terminal residue" evidence="7">
    <location>
        <position position="317"/>
    </location>
</feature>
<evidence type="ECO:0000256" key="6">
    <source>
        <dbReference type="PROSITE-ProRule" id="PRU00221"/>
    </source>
</evidence>
<evidence type="ECO:0000313" key="8">
    <source>
        <dbReference type="Proteomes" id="UP001200034"/>
    </source>
</evidence>
<evidence type="ECO:0008006" key="9">
    <source>
        <dbReference type="Google" id="ProtNLM"/>
    </source>
</evidence>
<dbReference type="SUPFAM" id="SSF50978">
    <property type="entry name" value="WD40 repeat-like"/>
    <property type="match status" value="1"/>
</dbReference>
<feature type="repeat" description="WD" evidence="6">
    <location>
        <begin position="104"/>
        <end position="146"/>
    </location>
</feature>
<proteinExistence type="inferred from homology"/>
<name>A0AAD4K447_9MUSC</name>
<keyword evidence="5" id="KW-0539">Nucleus</keyword>
<dbReference type="PROSITE" id="PS50082">
    <property type="entry name" value="WD_REPEATS_2"/>
    <property type="match status" value="1"/>
</dbReference>
<keyword evidence="8" id="KW-1185">Reference proteome</keyword>
<dbReference type="InterPro" id="IPR036322">
    <property type="entry name" value="WD40_repeat_dom_sf"/>
</dbReference>
<comment type="caution">
    <text evidence="7">The sequence shown here is derived from an EMBL/GenBank/DDBJ whole genome shotgun (WGS) entry which is preliminary data.</text>
</comment>
<dbReference type="EMBL" id="JAJJHW010001127">
    <property type="protein sequence ID" value="KAH8377098.1"/>
    <property type="molecule type" value="Genomic_DNA"/>
</dbReference>
<dbReference type="GO" id="GO:0048188">
    <property type="term" value="C:Set1C/COMPASS complex"/>
    <property type="evidence" value="ECO:0007669"/>
    <property type="project" value="TreeGrafter"/>
</dbReference>
<dbReference type="InterPro" id="IPR001680">
    <property type="entry name" value="WD40_rpt"/>
</dbReference>
<dbReference type="PANTHER" id="PTHR19861">
    <property type="entry name" value="WD40 REPEAT PROTEIN SWD2"/>
    <property type="match status" value="1"/>
</dbReference>
<dbReference type="SMART" id="SM00320">
    <property type="entry name" value="WD40"/>
    <property type="match status" value="3"/>
</dbReference>
<evidence type="ECO:0000256" key="2">
    <source>
        <dbReference type="ARBA" id="ARBA00005616"/>
    </source>
</evidence>
<dbReference type="PROSITE" id="PS50294">
    <property type="entry name" value="WD_REPEATS_REGION"/>
    <property type="match status" value="1"/>
</dbReference>
<gene>
    <name evidence="7" type="ORF">KR093_003424</name>
</gene>
<dbReference type="Pfam" id="PF00400">
    <property type="entry name" value="WD40"/>
    <property type="match status" value="1"/>
</dbReference>
<feature type="non-terminal residue" evidence="7">
    <location>
        <position position="1"/>
    </location>
</feature>
<sequence>KSIKLNGEALQQFTVAKIFRESNDPKQSLCFSRDGQNLLVSDHNNLVIYDCTAMTQRCQVLMHQFHPEAVCFTSTNDRLLHSSTKNDLAIRCLDLKSHEHVRLFEGHTERVCCLGFQPGSEHHFISTGHDHQLFVWDLRTKEYTQRLNHLKNPLLAYDPSGLVFATSDLTNRIDIYDVRMLSEKPCHKFDYKLNSTAKWTQLQFAPSGKSILVSTNHSWCFTVDAFTGAYEQSFSAFSNVQQLPLAACFTSDSQLVLVGADEGRIYAWDAKSGKLMAALLSNSVHSVRCMQFHPTMAMFISSDVMTVFWLPKGNGQY</sequence>
<evidence type="ECO:0000256" key="5">
    <source>
        <dbReference type="ARBA" id="ARBA00023242"/>
    </source>
</evidence>
<evidence type="ECO:0000256" key="1">
    <source>
        <dbReference type="ARBA" id="ARBA00004123"/>
    </source>
</evidence>
<evidence type="ECO:0000313" key="7">
    <source>
        <dbReference type="EMBL" id="KAH8377098.1"/>
    </source>
</evidence>
<dbReference type="InterPro" id="IPR015943">
    <property type="entry name" value="WD40/YVTN_repeat-like_dom_sf"/>
</dbReference>
<comment type="subcellular location">
    <subcellularLocation>
        <location evidence="1">Nucleus</location>
    </subcellularLocation>
</comment>
<dbReference type="InterPro" id="IPR037867">
    <property type="entry name" value="Swd2/WDR82"/>
</dbReference>